<name>A0ACC3SUT4_LIPKO</name>
<reference evidence="2" key="1">
    <citation type="journal article" date="2024" name="Front. Bioeng. Biotechnol.">
        <title>Genome-scale model development and genomic sequencing of the oleaginous clade Lipomyces.</title>
        <authorList>
            <person name="Czajka J.J."/>
            <person name="Han Y."/>
            <person name="Kim J."/>
            <person name="Mondo S.J."/>
            <person name="Hofstad B.A."/>
            <person name="Robles A."/>
            <person name="Haridas S."/>
            <person name="Riley R."/>
            <person name="LaButti K."/>
            <person name="Pangilinan J."/>
            <person name="Andreopoulos W."/>
            <person name="Lipzen A."/>
            <person name="Yan J."/>
            <person name="Wang M."/>
            <person name="Ng V."/>
            <person name="Grigoriev I.V."/>
            <person name="Spatafora J.W."/>
            <person name="Magnuson J.K."/>
            <person name="Baker S.E."/>
            <person name="Pomraning K.R."/>
        </authorList>
    </citation>
    <scope>NUCLEOTIDE SEQUENCE [LARGE SCALE GENOMIC DNA]</scope>
    <source>
        <strain evidence="2">CBS 7786</strain>
    </source>
</reference>
<proteinExistence type="predicted"/>
<sequence length="184" mass="21289">MTVFRLCKLVHNHHTSRFLPSPTVRHFANTRAMMSVLDTIKKDHRELEEYYSNIVNAKDDNNQTQWQDQFTRGACHLSRVGKHLGEEGVRLANKDRREHQVVGKCYVKEKLKKFQGLTPTEPEFIPTIESLMKDLAQHIEEEETSDFPKLQNALQSLESETWPMAGLLAAPIDCLADVFRKFPK</sequence>
<evidence type="ECO:0000313" key="1">
    <source>
        <dbReference type="EMBL" id="KAK9235146.1"/>
    </source>
</evidence>
<comment type="caution">
    <text evidence="1">The sequence shown here is derived from an EMBL/GenBank/DDBJ whole genome shotgun (WGS) entry which is preliminary data.</text>
</comment>
<accession>A0ACC3SUT4</accession>
<protein>
    <submittedName>
        <fullName evidence="1">Uncharacterized protein</fullName>
    </submittedName>
</protein>
<evidence type="ECO:0000313" key="2">
    <source>
        <dbReference type="Proteomes" id="UP001433508"/>
    </source>
</evidence>
<gene>
    <name evidence="1" type="ORF">V1525DRAFT_410851</name>
</gene>
<organism evidence="1 2">
    <name type="scientific">Lipomyces kononenkoae</name>
    <name type="common">Yeast</name>
    <dbReference type="NCBI Taxonomy" id="34357"/>
    <lineage>
        <taxon>Eukaryota</taxon>
        <taxon>Fungi</taxon>
        <taxon>Dikarya</taxon>
        <taxon>Ascomycota</taxon>
        <taxon>Saccharomycotina</taxon>
        <taxon>Lipomycetes</taxon>
        <taxon>Lipomycetales</taxon>
        <taxon>Lipomycetaceae</taxon>
        <taxon>Lipomyces</taxon>
    </lineage>
</organism>
<dbReference type="EMBL" id="MU971429">
    <property type="protein sequence ID" value="KAK9235146.1"/>
    <property type="molecule type" value="Genomic_DNA"/>
</dbReference>
<keyword evidence="2" id="KW-1185">Reference proteome</keyword>
<dbReference type="Proteomes" id="UP001433508">
    <property type="component" value="Unassembled WGS sequence"/>
</dbReference>